<keyword evidence="2" id="KW-0233">DNA recombination</keyword>
<evidence type="ECO:0000259" key="5">
    <source>
        <dbReference type="PROSITE" id="PS51898"/>
    </source>
</evidence>
<dbReference type="PANTHER" id="PTHR30349:SF81">
    <property type="entry name" value="TYROSINE RECOMBINASE XERC"/>
    <property type="match status" value="1"/>
</dbReference>
<protein>
    <submittedName>
        <fullName evidence="7">Integrase</fullName>
    </submittedName>
</protein>
<organism evidence="7 8">
    <name type="scientific">Kribbella albertanoniae</name>
    <dbReference type="NCBI Taxonomy" id="1266829"/>
    <lineage>
        <taxon>Bacteria</taxon>
        <taxon>Bacillati</taxon>
        <taxon>Actinomycetota</taxon>
        <taxon>Actinomycetes</taxon>
        <taxon>Propionibacteriales</taxon>
        <taxon>Kribbellaceae</taxon>
        <taxon>Kribbella</taxon>
    </lineage>
</organism>
<evidence type="ECO:0000313" key="7">
    <source>
        <dbReference type="EMBL" id="TDC23954.1"/>
    </source>
</evidence>
<dbReference type="Proteomes" id="UP000295075">
    <property type="component" value="Unassembled WGS sequence"/>
</dbReference>
<dbReference type="Gene3D" id="1.10.443.10">
    <property type="entry name" value="Intergrase catalytic core"/>
    <property type="match status" value="1"/>
</dbReference>
<feature type="region of interest" description="Disordered" evidence="4">
    <location>
        <begin position="102"/>
        <end position="136"/>
    </location>
</feature>
<dbReference type="CDD" id="cd00397">
    <property type="entry name" value="DNA_BRE_C"/>
    <property type="match status" value="1"/>
</dbReference>
<dbReference type="InterPro" id="IPR011010">
    <property type="entry name" value="DNA_brk_join_enz"/>
</dbReference>
<dbReference type="GO" id="GO:0003677">
    <property type="term" value="F:DNA binding"/>
    <property type="evidence" value="ECO:0007669"/>
    <property type="project" value="UniProtKB-UniRule"/>
</dbReference>
<accession>A0A4R4PP85</accession>
<dbReference type="InterPro" id="IPR002104">
    <property type="entry name" value="Integrase_catalytic"/>
</dbReference>
<feature type="compositionally biased region" description="Basic and acidic residues" evidence="4">
    <location>
        <begin position="115"/>
        <end position="136"/>
    </location>
</feature>
<dbReference type="InterPro" id="IPR050090">
    <property type="entry name" value="Tyrosine_recombinase_XerCD"/>
</dbReference>
<keyword evidence="1 3" id="KW-0238">DNA-binding</keyword>
<dbReference type="GO" id="GO:0015074">
    <property type="term" value="P:DNA integration"/>
    <property type="evidence" value="ECO:0007669"/>
    <property type="project" value="InterPro"/>
</dbReference>
<dbReference type="Pfam" id="PF00589">
    <property type="entry name" value="Phage_integrase"/>
    <property type="match status" value="1"/>
</dbReference>
<dbReference type="GO" id="GO:0006310">
    <property type="term" value="P:DNA recombination"/>
    <property type="evidence" value="ECO:0007669"/>
    <property type="project" value="UniProtKB-KW"/>
</dbReference>
<dbReference type="PANTHER" id="PTHR30349">
    <property type="entry name" value="PHAGE INTEGRASE-RELATED"/>
    <property type="match status" value="1"/>
</dbReference>
<evidence type="ECO:0000256" key="4">
    <source>
        <dbReference type="SAM" id="MobiDB-lite"/>
    </source>
</evidence>
<feature type="domain" description="Tyr recombinase" evidence="5">
    <location>
        <begin position="110"/>
        <end position="307"/>
    </location>
</feature>
<name>A0A4R4PP85_9ACTN</name>
<dbReference type="InterPro" id="IPR013762">
    <property type="entry name" value="Integrase-like_cat_sf"/>
</dbReference>
<dbReference type="SUPFAM" id="SSF56349">
    <property type="entry name" value="DNA breaking-rejoining enzymes"/>
    <property type="match status" value="1"/>
</dbReference>
<dbReference type="PROSITE" id="PS51898">
    <property type="entry name" value="TYR_RECOMBINASE"/>
    <property type="match status" value="1"/>
</dbReference>
<feature type="domain" description="Core-binding (CB)" evidence="6">
    <location>
        <begin position="4"/>
        <end position="89"/>
    </location>
</feature>
<dbReference type="InterPro" id="IPR044068">
    <property type="entry name" value="CB"/>
</dbReference>
<evidence type="ECO:0000313" key="8">
    <source>
        <dbReference type="Proteomes" id="UP000295075"/>
    </source>
</evidence>
<dbReference type="OrthoDB" id="4603684at2"/>
<evidence type="ECO:0000256" key="2">
    <source>
        <dbReference type="ARBA" id="ARBA00023172"/>
    </source>
</evidence>
<evidence type="ECO:0000259" key="6">
    <source>
        <dbReference type="PROSITE" id="PS51900"/>
    </source>
</evidence>
<comment type="caution">
    <text evidence="7">The sequence shown here is derived from an EMBL/GenBank/DDBJ whole genome shotgun (WGS) entry which is preliminary data.</text>
</comment>
<gene>
    <name evidence="7" type="ORF">E1261_27280</name>
</gene>
<proteinExistence type="predicted"/>
<dbReference type="AlphaFoldDB" id="A0A4R4PP85"/>
<sequence length="321" mass="35231">MGDMLVLEAQAAFFAARRPRKDSPHTTDAYRRDLAGITALLTDDPGNLEVDELTAPALRTAFGAFADDHAKSSVLRAWSTWNQFLTFCVSDGLLAGNPMGAVARPKTPPLSPKPLRGEDTPERLLKSAADGDRRARDPWPERDLLVIALGLVAGLRSAEMRTLTTDSLAGRPGEMRLHVHGKGSRDRSIPVEPIMERIIEAYTDSCERRFPSRRITRNTKLLLDRTGDPIGRGGLEYLVKSCYRWAGLHDRVPAGANLHALRHTFATRLAEDGATASEIMALLGHASLATSQNYIEATGRERRAATASNRTYQTLDKVLDP</sequence>
<dbReference type="PROSITE" id="PS51900">
    <property type="entry name" value="CB"/>
    <property type="match status" value="1"/>
</dbReference>
<dbReference type="Gene3D" id="1.10.150.130">
    <property type="match status" value="1"/>
</dbReference>
<reference evidence="7 8" key="1">
    <citation type="submission" date="2019-03" db="EMBL/GenBank/DDBJ databases">
        <title>Draft genome sequences of novel Actinobacteria.</title>
        <authorList>
            <person name="Sahin N."/>
            <person name="Ay H."/>
            <person name="Saygin H."/>
        </authorList>
    </citation>
    <scope>NUCLEOTIDE SEQUENCE [LARGE SCALE GENOMIC DNA]</scope>
    <source>
        <strain evidence="7 8">JCM 30547</strain>
    </source>
</reference>
<evidence type="ECO:0000256" key="1">
    <source>
        <dbReference type="ARBA" id="ARBA00023125"/>
    </source>
</evidence>
<evidence type="ECO:0000256" key="3">
    <source>
        <dbReference type="PROSITE-ProRule" id="PRU01248"/>
    </source>
</evidence>
<dbReference type="EMBL" id="SMKA01000152">
    <property type="protein sequence ID" value="TDC23954.1"/>
    <property type="molecule type" value="Genomic_DNA"/>
</dbReference>
<dbReference type="InterPro" id="IPR010998">
    <property type="entry name" value="Integrase_recombinase_N"/>
</dbReference>
<keyword evidence="8" id="KW-1185">Reference proteome</keyword>